<evidence type="ECO:0000313" key="2">
    <source>
        <dbReference type="Proteomes" id="UP001223720"/>
    </source>
</evidence>
<name>A0AAX3WCK4_METEX</name>
<dbReference type="Proteomes" id="UP001223720">
    <property type="component" value="Chromosome"/>
</dbReference>
<gene>
    <name evidence="1" type="ORF">KEC54_20085</name>
</gene>
<dbReference type="AlphaFoldDB" id="A0AAX3WCK4"/>
<organism evidence="1 2">
    <name type="scientific">Methylorubrum extorquens</name>
    <name type="common">Methylobacterium dichloromethanicum</name>
    <name type="synonym">Methylobacterium extorquens</name>
    <dbReference type="NCBI Taxonomy" id="408"/>
    <lineage>
        <taxon>Bacteria</taxon>
        <taxon>Pseudomonadati</taxon>
        <taxon>Pseudomonadota</taxon>
        <taxon>Alphaproteobacteria</taxon>
        <taxon>Hyphomicrobiales</taxon>
        <taxon>Methylobacteriaceae</taxon>
        <taxon>Methylorubrum</taxon>
    </lineage>
</organism>
<protein>
    <submittedName>
        <fullName evidence="1">Uncharacterized protein</fullName>
    </submittedName>
</protein>
<sequence length="72" mass="7873">MTDRSAICDRIRTAPNARVANGLADRLTAADPHPAFIQRIGARWALMHGGDRIAFEGDFSDVRARLAACLDH</sequence>
<accession>A0AAX3WCK4</accession>
<reference evidence="1" key="1">
    <citation type="journal article" date="2022" name="Biotechnol. Bioprocess Eng.">
        <title>Pan-genome Analysis Reveals Comparative Genomic Features of Central Metabolic Pathways in Methylorubrum extorquens.</title>
        <authorList>
            <person name="Lee G.M."/>
            <person name="Scott-Nevros Z.K."/>
            <person name="Lee S.-M."/>
            <person name="Kim D."/>
        </authorList>
    </citation>
    <scope>NUCLEOTIDE SEQUENCE</scope>
    <source>
        <strain evidence="1">ATCC 55366</strain>
    </source>
</reference>
<evidence type="ECO:0000313" key="1">
    <source>
        <dbReference type="EMBL" id="WHQ68646.1"/>
    </source>
</evidence>
<dbReference type="RefSeq" id="WP_283535251.1">
    <property type="nucleotide sequence ID" value="NZ_CP073633.1"/>
</dbReference>
<dbReference type="EMBL" id="CP073633">
    <property type="protein sequence ID" value="WHQ68646.1"/>
    <property type="molecule type" value="Genomic_DNA"/>
</dbReference>
<proteinExistence type="predicted"/>